<reference evidence="2" key="1">
    <citation type="journal article" date="2011" name="PLoS Genet.">
        <title>Genomic analysis of the necrotrophic fungal pathogens Sclerotinia sclerotiorum and Botrytis cinerea.</title>
        <authorList>
            <person name="Amselem J."/>
            <person name="Cuomo C.A."/>
            <person name="van Kan J.A."/>
            <person name="Viaud M."/>
            <person name="Benito E.P."/>
            <person name="Couloux A."/>
            <person name="Coutinho P.M."/>
            <person name="de Vries R.P."/>
            <person name="Dyer P.S."/>
            <person name="Fillinger S."/>
            <person name="Fournier E."/>
            <person name="Gout L."/>
            <person name="Hahn M."/>
            <person name="Kohn L."/>
            <person name="Lapalu N."/>
            <person name="Plummer K.M."/>
            <person name="Pradier J.M."/>
            <person name="Quevillon E."/>
            <person name="Sharon A."/>
            <person name="Simon A."/>
            <person name="ten Have A."/>
            <person name="Tudzynski B."/>
            <person name="Tudzynski P."/>
            <person name="Wincker P."/>
            <person name="Andrew M."/>
            <person name="Anthouard V."/>
            <person name="Beever R.E."/>
            <person name="Beffa R."/>
            <person name="Benoit I."/>
            <person name="Bouzid O."/>
            <person name="Brault B."/>
            <person name="Chen Z."/>
            <person name="Choquer M."/>
            <person name="Collemare J."/>
            <person name="Cotton P."/>
            <person name="Danchin E.G."/>
            <person name="Da Silva C."/>
            <person name="Gautier A."/>
            <person name="Giraud C."/>
            <person name="Giraud T."/>
            <person name="Gonzalez C."/>
            <person name="Grossetete S."/>
            <person name="Guldener U."/>
            <person name="Henrissat B."/>
            <person name="Howlett B.J."/>
            <person name="Kodira C."/>
            <person name="Kretschmer M."/>
            <person name="Lappartient A."/>
            <person name="Leroch M."/>
            <person name="Levis C."/>
            <person name="Mauceli E."/>
            <person name="Neuveglise C."/>
            <person name="Oeser B."/>
            <person name="Pearson M."/>
            <person name="Poulain J."/>
            <person name="Poussereau N."/>
            <person name="Quesneville H."/>
            <person name="Rascle C."/>
            <person name="Schumacher J."/>
            <person name="Segurens B."/>
            <person name="Sexton A."/>
            <person name="Silva E."/>
            <person name="Sirven C."/>
            <person name="Soanes D.M."/>
            <person name="Talbot N.J."/>
            <person name="Templeton M."/>
            <person name="Yandava C."/>
            <person name="Yarden O."/>
            <person name="Zeng Q."/>
            <person name="Rollins J.A."/>
            <person name="Lebrun M.H."/>
            <person name="Dickman M."/>
        </authorList>
    </citation>
    <scope>NUCLEOTIDE SEQUENCE [LARGE SCALE GENOMIC DNA]</scope>
    <source>
        <strain evidence="2">ATCC 18683 / 1980 / Ss-1</strain>
    </source>
</reference>
<evidence type="ECO:0000313" key="2">
    <source>
        <dbReference type="Proteomes" id="UP000001312"/>
    </source>
</evidence>
<dbReference type="KEGG" id="ssl:SS1G_02961"/>
<keyword evidence="2" id="KW-1185">Reference proteome</keyword>
<dbReference type="InParanoid" id="A7ECC2"/>
<protein>
    <submittedName>
        <fullName evidence="1">Uncharacterized protein</fullName>
    </submittedName>
</protein>
<name>A7ECC2_SCLS1</name>
<dbReference type="HOGENOM" id="CLU_3125921_0_0_1"/>
<dbReference type="Proteomes" id="UP000001312">
    <property type="component" value="Unassembled WGS sequence"/>
</dbReference>
<accession>A7ECC2</accession>
<dbReference type="EMBL" id="CH476623">
    <property type="protein sequence ID" value="EDO00101.1"/>
    <property type="molecule type" value="Genomic_DNA"/>
</dbReference>
<sequence length="50" mass="5469">MTKPNALPEDFTATFPRLLGISWKRLQPEYDVLTQPSAVGGSVGNPELII</sequence>
<dbReference type="AlphaFoldDB" id="A7ECC2"/>
<evidence type="ECO:0000313" key="1">
    <source>
        <dbReference type="EMBL" id="EDO00101.1"/>
    </source>
</evidence>
<dbReference type="RefSeq" id="XP_001596738.1">
    <property type="nucleotide sequence ID" value="XM_001596688.1"/>
</dbReference>
<proteinExistence type="predicted"/>
<dbReference type="GeneID" id="5493013"/>
<organism evidence="1 2">
    <name type="scientific">Sclerotinia sclerotiorum (strain ATCC 18683 / 1980 / Ss-1)</name>
    <name type="common">White mold</name>
    <name type="synonym">Whetzelinia sclerotiorum</name>
    <dbReference type="NCBI Taxonomy" id="665079"/>
    <lineage>
        <taxon>Eukaryota</taxon>
        <taxon>Fungi</taxon>
        <taxon>Dikarya</taxon>
        <taxon>Ascomycota</taxon>
        <taxon>Pezizomycotina</taxon>
        <taxon>Leotiomycetes</taxon>
        <taxon>Helotiales</taxon>
        <taxon>Sclerotiniaceae</taxon>
        <taxon>Sclerotinia</taxon>
    </lineage>
</organism>
<gene>
    <name evidence="1" type="ORF">SS1G_02961</name>
</gene>